<accession>A0A1L8MN77</accession>
<feature type="transmembrane region" description="Helical" evidence="1">
    <location>
        <begin position="46"/>
        <end position="66"/>
    </location>
</feature>
<feature type="transmembrane region" description="Helical" evidence="1">
    <location>
        <begin position="12"/>
        <end position="34"/>
    </location>
</feature>
<evidence type="ECO:0000313" key="3">
    <source>
        <dbReference type="Proteomes" id="UP000182015"/>
    </source>
</evidence>
<name>A0A1L8MN77_9STRE</name>
<feature type="transmembrane region" description="Helical" evidence="1">
    <location>
        <begin position="227"/>
        <end position="252"/>
    </location>
</feature>
<dbReference type="AlphaFoldDB" id="A0A1L8MN77"/>
<proteinExistence type="predicted"/>
<comment type="caution">
    <text evidence="2">The sequence shown here is derived from an EMBL/GenBank/DDBJ whole genome shotgun (WGS) entry which is preliminary data.</text>
</comment>
<evidence type="ECO:0000313" key="2">
    <source>
        <dbReference type="EMBL" id="OJF72202.1"/>
    </source>
</evidence>
<dbReference type="RefSeq" id="WP_071792857.1">
    <property type="nucleotide sequence ID" value="NZ_LZDD01000001.1"/>
</dbReference>
<keyword evidence="1" id="KW-1133">Transmembrane helix</keyword>
<sequence length="255" mass="28572">MKFTVKTWTLGPATSSFLLSIIFNSFAIVLLYHYLTSFYRSDWELFGAAVTFAVGIPGLLCFLGILRERKVVNKEFFPLNEGLGASHVLELANKLQNRLSALNCLVETNEDGIRISRLLSPEEEAKLTSGEILYNEGTVLLKTLQKNKFRCLNFETALTKESGIYHQKTRLVGGRSISFSYRAEADPKNGNIQVNKSLSNPQHIGDILKLSKKEDHWKEAFDAETKYALQMAALGGGGAIVVLIGFFIQWLIEKF</sequence>
<organism evidence="2 3">
    <name type="scientific">Streptococcus bovimastitidis</name>
    <dbReference type="NCBI Taxonomy" id="1856638"/>
    <lineage>
        <taxon>Bacteria</taxon>
        <taxon>Bacillati</taxon>
        <taxon>Bacillota</taxon>
        <taxon>Bacilli</taxon>
        <taxon>Lactobacillales</taxon>
        <taxon>Streptococcaceae</taxon>
        <taxon>Streptococcus</taxon>
    </lineage>
</organism>
<keyword evidence="3" id="KW-1185">Reference proteome</keyword>
<dbReference type="STRING" id="1856638.A9Q68_01270"/>
<keyword evidence="1" id="KW-0472">Membrane</keyword>
<reference evidence="3" key="1">
    <citation type="submission" date="2016-06" db="EMBL/GenBank/DDBJ databases">
        <authorList>
            <person name="de Vries S.P.W."/>
            <person name="Hadjirin N.F."/>
            <person name="Lay E.M."/>
            <person name="Zadoks R.N."/>
            <person name="Peacock S.J."/>
            <person name="Parkhill J."/>
            <person name="Grant A.J."/>
            <person name="Mcdougall S."/>
            <person name="Holmes M.A."/>
        </authorList>
    </citation>
    <scope>NUCLEOTIDE SEQUENCE [LARGE SCALE GENOMIC DNA]</scope>
    <source>
        <strain evidence="3">NZ1587</strain>
    </source>
</reference>
<protein>
    <submittedName>
        <fullName evidence="2">Uncharacterized protein</fullName>
    </submittedName>
</protein>
<dbReference type="Proteomes" id="UP000182015">
    <property type="component" value="Unassembled WGS sequence"/>
</dbReference>
<dbReference type="EMBL" id="LZDD01000001">
    <property type="protein sequence ID" value="OJF72202.1"/>
    <property type="molecule type" value="Genomic_DNA"/>
</dbReference>
<evidence type="ECO:0000256" key="1">
    <source>
        <dbReference type="SAM" id="Phobius"/>
    </source>
</evidence>
<dbReference type="OrthoDB" id="9769158at2"/>
<gene>
    <name evidence="2" type="ORF">A9Q68_01270</name>
</gene>
<keyword evidence="1" id="KW-0812">Transmembrane</keyword>